<dbReference type="GO" id="GO:0042593">
    <property type="term" value="P:glucose homeostasis"/>
    <property type="evidence" value="ECO:0007669"/>
    <property type="project" value="TreeGrafter"/>
</dbReference>
<dbReference type="Proteomes" id="UP000596742">
    <property type="component" value="Unassembled WGS sequence"/>
</dbReference>
<dbReference type="EMBL" id="UYJE01002404">
    <property type="protein sequence ID" value="VDI10454.1"/>
    <property type="molecule type" value="Genomic_DNA"/>
</dbReference>
<organism evidence="3 4">
    <name type="scientific">Mytilus galloprovincialis</name>
    <name type="common">Mediterranean mussel</name>
    <dbReference type="NCBI Taxonomy" id="29158"/>
    <lineage>
        <taxon>Eukaryota</taxon>
        <taxon>Metazoa</taxon>
        <taxon>Spiralia</taxon>
        <taxon>Lophotrochozoa</taxon>
        <taxon>Mollusca</taxon>
        <taxon>Bivalvia</taxon>
        <taxon>Autobranchia</taxon>
        <taxon>Pteriomorphia</taxon>
        <taxon>Mytilida</taxon>
        <taxon>Mytiloidea</taxon>
        <taxon>Mytilidae</taxon>
        <taxon>Mytilinae</taxon>
        <taxon>Mytilus</taxon>
    </lineage>
</organism>
<dbReference type="OrthoDB" id="440781at2759"/>
<dbReference type="CDD" id="cd16105">
    <property type="entry name" value="Ubl_ASPSCR1_like"/>
    <property type="match status" value="1"/>
</dbReference>
<protein>
    <submittedName>
        <fullName evidence="3">Tether containing UBX domain for GLUT4</fullName>
    </submittedName>
</protein>
<name>A0A8B6CW31_MYTGA</name>
<dbReference type="GO" id="GO:0012506">
    <property type="term" value="C:vesicle membrane"/>
    <property type="evidence" value="ECO:0007669"/>
    <property type="project" value="TreeGrafter"/>
</dbReference>
<dbReference type="InterPro" id="IPR029071">
    <property type="entry name" value="Ubiquitin-like_domsf"/>
</dbReference>
<accession>A0A8B6CW31</accession>
<dbReference type="PANTHER" id="PTHR46467:SF1">
    <property type="entry name" value="TETHER CONTAINING UBX DOMAIN FOR GLUT4"/>
    <property type="match status" value="1"/>
</dbReference>
<proteinExistence type="predicted"/>
<dbReference type="Pfam" id="PF11470">
    <property type="entry name" value="TUG-UBL1"/>
    <property type="match status" value="1"/>
</dbReference>
<evidence type="ECO:0000256" key="1">
    <source>
        <dbReference type="SAM" id="MobiDB-lite"/>
    </source>
</evidence>
<evidence type="ECO:0000313" key="3">
    <source>
        <dbReference type="EMBL" id="VDI10454.1"/>
    </source>
</evidence>
<reference evidence="3" key="1">
    <citation type="submission" date="2018-11" db="EMBL/GenBank/DDBJ databases">
        <authorList>
            <person name="Alioto T."/>
            <person name="Alioto T."/>
        </authorList>
    </citation>
    <scope>NUCLEOTIDE SEQUENCE</scope>
</reference>
<dbReference type="InterPro" id="IPR021569">
    <property type="entry name" value="TUG-UBL1"/>
</dbReference>
<dbReference type="GO" id="GO:0005634">
    <property type="term" value="C:nucleus"/>
    <property type="evidence" value="ECO:0007669"/>
    <property type="project" value="TreeGrafter"/>
</dbReference>
<dbReference type="GO" id="GO:0005737">
    <property type="term" value="C:cytoplasm"/>
    <property type="evidence" value="ECO:0007669"/>
    <property type="project" value="TreeGrafter"/>
</dbReference>
<keyword evidence="4" id="KW-1185">Reference proteome</keyword>
<evidence type="ECO:0000313" key="4">
    <source>
        <dbReference type="Proteomes" id="UP000596742"/>
    </source>
</evidence>
<gene>
    <name evidence="3" type="ORF">MGAL_10B007358</name>
</gene>
<dbReference type="GO" id="GO:0006886">
    <property type="term" value="P:intracellular protein transport"/>
    <property type="evidence" value="ECO:0007669"/>
    <property type="project" value="TreeGrafter"/>
</dbReference>
<comment type="caution">
    <text evidence="3">The sequence shown here is derived from an EMBL/GenBank/DDBJ whole genome shotgun (WGS) entry which is preliminary data.</text>
</comment>
<dbReference type="SUPFAM" id="SSF54236">
    <property type="entry name" value="Ubiquitin-like"/>
    <property type="match status" value="1"/>
</dbReference>
<sequence length="139" mass="15473">MATVQVLCPNGRRQNVKITPNTKLLQVLEEVCKKQGFLPPEDFNLIHGRKTLDVTLSVRFANLPNNCKLELVKSEKSRVEQEVVIALQLENGERLQGSFSPTISLWELLLHWETSSDSLSSGQLTSTDPSTAPPTHPVL</sequence>
<feature type="region of interest" description="Disordered" evidence="1">
    <location>
        <begin position="119"/>
        <end position="139"/>
    </location>
</feature>
<dbReference type="PANTHER" id="PTHR46467">
    <property type="entry name" value="TETHER CONTAINING UBX DOMAIN FOR GLUT4"/>
    <property type="match status" value="1"/>
</dbReference>
<evidence type="ECO:0000259" key="2">
    <source>
        <dbReference type="Pfam" id="PF11470"/>
    </source>
</evidence>
<dbReference type="FunFam" id="3.10.20.90:FF:000204">
    <property type="entry name" value="tether containing UBX domain for GLUT4"/>
    <property type="match status" value="1"/>
</dbReference>
<feature type="compositionally biased region" description="Low complexity" evidence="1">
    <location>
        <begin position="119"/>
        <end position="128"/>
    </location>
</feature>
<feature type="domain" description="TUG ubiquitin-like" evidence="2">
    <location>
        <begin position="8"/>
        <end position="71"/>
    </location>
</feature>
<dbReference type="AlphaFoldDB" id="A0A8B6CW31"/>
<dbReference type="Gene3D" id="3.10.20.90">
    <property type="entry name" value="Phosphatidylinositol 3-kinase Catalytic Subunit, Chain A, domain 1"/>
    <property type="match status" value="1"/>
</dbReference>